<reference evidence="3 4" key="2">
    <citation type="submission" date="2019-01" db="EMBL/GenBank/DDBJ databases">
        <title>Motilimonas pumilus sp. nov., isolated from the gut of sea cucumber (Apostichopus japonicus).</title>
        <authorList>
            <person name="Wang F.-Q."/>
            <person name="Ren L.-H."/>
            <person name="Lin Y.-W."/>
            <person name="Sun G.-H."/>
            <person name="Du Z.-J."/>
            <person name="Zhao J.-X."/>
            <person name="Liu X.-J."/>
            <person name="Liu L.-J."/>
        </authorList>
    </citation>
    <scope>NUCLEOTIDE SEQUENCE [LARGE SCALE GENOMIC DNA]</scope>
    <source>
        <strain evidence="3 4">PLHSC7-2</strain>
    </source>
</reference>
<protein>
    <submittedName>
        <fullName evidence="3">Class C beta-lactamase-related serine hydrolase</fullName>
    </submittedName>
</protein>
<proteinExistence type="predicted"/>
<dbReference type="Proteomes" id="UP000283255">
    <property type="component" value="Unassembled WGS sequence"/>
</dbReference>
<reference evidence="3 4" key="1">
    <citation type="submission" date="2018-09" db="EMBL/GenBank/DDBJ databases">
        <authorList>
            <person name="Wang F."/>
        </authorList>
    </citation>
    <scope>NUCLEOTIDE SEQUENCE [LARGE SCALE GENOMIC DNA]</scope>
    <source>
        <strain evidence="3 4">PLHSC7-2</strain>
    </source>
</reference>
<dbReference type="OrthoDB" id="9814204at2"/>
<dbReference type="InterPro" id="IPR001466">
    <property type="entry name" value="Beta-lactam-related"/>
</dbReference>
<name>A0A418YDQ3_9GAMM</name>
<dbReference type="RefSeq" id="WP_119911094.1">
    <property type="nucleotide sequence ID" value="NZ_QZCH01000015.1"/>
</dbReference>
<keyword evidence="1" id="KW-0732">Signal</keyword>
<dbReference type="PANTHER" id="PTHR43283:SF7">
    <property type="entry name" value="BETA-LACTAMASE-RELATED DOMAIN-CONTAINING PROTEIN"/>
    <property type="match status" value="1"/>
</dbReference>
<feature type="domain" description="Beta-lactamase-related" evidence="2">
    <location>
        <begin position="116"/>
        <end position="404"/>
    </location>
</feature>
<keyword evidence="4" id="KW-1185">Reference proteome</keyword>
<dbReference type="EMBL" id="QZCH01000015">
    <property type="protein sequence ID" value="RJG42668.1"/>
    <property type="molecule type" value="Genomic_DNA"/>
</dbReference>
<dbReference type="PANTHER" id="PTHR43283">
    <property type="entry name" value="BETA-LACTAMASE-RELATED"/>
    <property type="match status" value="1"/>
</dbReference>
<dbReference type="Gene3D" id="3.40.710.10">
    <property type="entry name" value="DD-peptidase/beta-lactamase superfamily"/>
    <property type="match status" value="1"/>
</dbReference>
<dbReference type="Pfam" id="PF00144">
    <property type="entry name" value="Beta-lactamase"/>
    <property type="match status" value="1"/>
</dbReference>
<comment type="caution">
    <text evidence="3">The sequence shown here is derived from an EMBL/GenBank/DDBJ whole genome shotgun (WGS) entry which is preliminary data.</text>
</comment>
<feature type="signal peptide" evidence="1">
    <location>
        <begin position="1"/>
        <end position="20"/>
    </location>
</feature>
<accession>A0A418YDQ3</accession>
<evidence type="ECO:0000313" key="4">
    <source>
        <dbReference type="Proteomes" id="UP000283255"/>
    </source>
</evidence>
<gene>
    <name evidence="3" type="ORF">D1Z90_12430</name>
</gene>
<evidence type="ECO:0000313" key="3">
    <source>
        <dbReference type="EMBL" id="RJG42668.1"/>
    </source>
</evidence>
<evidence type="ECO:0000259" key="2">
    <source>
        <dbReference type="Pfam" id="PF00144"/>
    </source>
</evidence>
<feature type="chain" id="PRO_5019237947" evidence="1">
    <location>
        <begin position="21"/>
        <end position="431"/>
    </location>
</feature>
<keyword evidence="3" id="KW-0378">Hydrolase</keyword>
<organism evidence="3 4">
    <name type="scientific">Motilimonas pumila</name>
    <dbReference type="NCBI Taxonomy" id="2303987"/>
    <lineage>
        <taxon>Bacteria</taxon>
        <taxon>Pseudomonadati</taxon>
        <taxon>Pseudomonadota</taxon>
        <taxon>Gammaproteobacteria</taxon>
        <taxon>Alteromonadales</taxon>
        <taxon>Alteromonadales genera incertae sedis</taxon>
        <taxon>Motilimonas</taxon>
    </lineage>
</organism>
<dbReference type="SUPFAM" id="SSF56601">
    <property type="entry name" value="beta-lactamase/transpeptidase-like"/>
    <property type="match status" value="1"/>
</dbReference>
<dbReference type="InterPro" id="IPR012338">
    <property type="entry name" value="Beta-lactam/transpept-like"/>
</dbReference>
<dbReference type="InterPro" id="IPR050789">
    <property type="entry name" value="Diverse_Enzym_Activities"/>
</dbReference>
<dbReference type="GO" id="GO:0016787">
    <property type="term" value="F:hydrolase activity"/>
    <property type="evidence" value="ECO:0007669"/>
    <property type="project" value="UniProtKB-KW"/>
</dbReference>
<evidence type="ECO:0000256" key="1">
    <source>
        <dbReference type="SAM" id="SignalP"/>
    </source>
</evidence>
<dbReference type="AlphaFoldDB" id="A0A418YDQ3"/>
<sequence>MKKTLLAFSLCMGLAVSAEAAEFQGRDEVFVEAAQQHAISIYDWDSAENSASTFPHAYKFTHSYRISRGLLGSDQDVIVPEQFKRGQLDLASISTSDIEGDIPLYVFLRDRLKNHAMVVLKGDTLLHEHYWNNMNPQSLHLDMSVTKSFTSLVAQIAVAQGKLDMRKRVIDYLPELKGSAWHTATVQQVSDMRTSLIIDTPPHASWDDRMTTSQSYNTDTGVADYPKGISDYLPLVKNVNHPMGHKYDYQCANTEVLGKVVESATGEKLADLYEQQLWQKVGLENDAYLMADHAGGAMASGGLNASTRDLARIGKMLLNDGKNYLGEQVVPKAFIDQMLAGNDQVRAAWKLSKEAALADGWYIDQFRVLNVADHQILAMVGIHGQVVAMDKASGVVIAMNGGYPQTETPRMALGIFHKVIPAILNAVNQQS</sequence>